<dbReference type="EMBL" id="CAJVQB010132708">
    <property type="protein sequence ID" value="CAG8854053.1"/>
    <property type="molecule type" value="Genomic_DNA"/>
</dbReference>
<evidence type="ECO:0000313" key="1">
    <source>
        <dbReference type="EMBL" id="CAG8854053.1"/>
    </source>
</evidence>
<name>A0ABN7XI59_GIGMA</name>
<feature type="non-terminal residue" evidence="1">
    <location>
        <position position="60"/>
    </location>
</feature>
<evidence type="ECO:0000313" key="2">
    <source>
        <dbReference type="Proteomes" id="UP000789901"/>
    </source>
</evidence>
<comment type="caution">
    <text evidence="1">The sequence shown here is derived from an EMBL/GenBank/DDBJ whole genome shotgun (WGS) entry which is preliminary data.</text>
</comment>
<protein>
    <submittedName>
        <fullName evidence="1">42067_t:CDS:1</fullName>
    </submittedName>
</protein>
<reference evidence="1 2" key="1">
    <citation type="submission" date="2021-06" db="EMBL/GenBank/DDBJ databases">
        <authorList>
            <person name="Kallberg Y."/>
            <person name="Tangrot J."/>
            <person name="Rosling A."/>
        </authorList>
    </citation>
    <scope>NUCLEOTIDE SEQUENCE [LARGE SCALE GENOMIC DNA]</scope>
    <source>
        <strain evidence="1 2">120-4 pot B 10/14</strain>
    </source>
</reference>
<feature type="non-terminal residue" evidence="1">
    <location>
        <position position="1"/>
    </location>
</feature>
<keyword evidence="2" id="KW-1185">Reference proteome</keyword>
<sequence length="60" mass="6952">NKEKDDKKYSKTIKKLIIELISNNSEQNTNKITSYQVTATKANLWSIDLLNFYTKIISAE</sequence>
<organism evidence="1 2">
    <name type="scientific">Gigaspora margarita</name>
    <dbReference type="NCBI Taxonomy" id="4874"/>
    <lineage>
        <taxon>Eukaryota</taxon>
        <taxon>Fungi</taxon>
        <taxon>Fungi incertae sedis</taxon>
        <taxon>Mucoromycota</taxon>
        <taxon>Glomeromycotina</taxon>
        <taxon>Glomeromycetes</taxon>
        <taxon>Diversisporales</taxon>
        <taxon>Gigasporaceae</taxon>
        <taxon>Gigaspora</taxon>
    </lineage>
</organism>
<accession>A0ABN7XI59</accession>
<proteinExistence type="predicted"/>
<dbReference type="Proteomes" id="UP000789901">
    <property type="component" value="Unassembled WGS sequence"/>
</dbReference>
<gene>
    <name evidence="1" type="ORF">GMARGA_LOCUS42874</name>
</gene>